<sequence>MTAPGARLQVSDVTVRFAGVTALSGVTFTAEPGTIHAVIGPNGAGKSSLFNVLSGIYKPAEGSVRVDGSELVGLAPHRVTGLGVGRAFQNASMFAGLTVEENLLLGRHRLGRGGVFGAGLRLPYARRSEREARAKVREVAEFLGVDHLLPLPAAELPYGEAKRVDIARALATEPRLLLLDEPAAGMHTHEKVEVRDTIRRIAAERQITVLLVEHDMGLVMGISEQVTVLDFGQVVLTGPPDQVTADDAVIAAYLGRAGAAKKERSESEPPS</sequence>
<dbReference type="InterPro" id="IPR051120">
    <property type="entry name" value="ABC_AA/LPS_Transport"/>
</dbReference>
<evidence type="ECO:0000256" key="1">
    <source>
        <dbReference type="ARBA" id="ARBA00022448"/>
    </source>
</evidence>
<keyword evidence="2" id="KW-0547">Nucleotide-binding</keyword>
<gene>
    <name evidence="5" type="ORF">DP939_33405</name>
</gene>
<evidence type="ECO:0000259" key="4">
    <source>
        <dbReference type="PROSITE" id="PS50893"/>
    </source>
</evidence>
<evidence type="ECO:0000313" key="6">
    <source>
        <dbReference type="Proteomes" id="UP000253303"/>
    </source>
</evidence>
<dbReference type="GO" id="GO:0005524">
    <property type="term" value="F:ATP binding"/>
    <property type="evidence" value="ECO:0007669"/>
    <property type="project" value="UniProtKB-KW"/>
</dbReference>
<dbReference type="RefSeq" id="WP_113984824.1">
    <property type="nucleotide sequence ID" value="NZ_QMEY01000020.1"/>
</dbReference>
<dbReference type="PROSITE" id="PS50893">
    <property type="entry name" value="ABC_TRANSPORTER_2"/>
    <property type="match status" value="1"/>
</dbReference>
<dbReference type="AlphaFoldDB" id="A0A366LRH2"/>
<dbReference type="CDD" id="cd03219">
    <property type="entry name" value="ABC_Mj1267_LivG_branched"/>
    <property type="match status" value="1"/>
</dbReference>
<protein>
    <submittedName>
        <fullName evidence="5">ABC transporter ATP-binding protein</fullName>
    </submittedName>
</protein>
<dbReference type="SUPFAM" id="SSF52540">
    <property type="entry name" value="P-loop containing nucleoside triphosphate hydrolases"/>
    <property type="match status" value="1"/>
</dbReference>
<dbReference type="PANTHER" id="PTHR45772">
    <property type="entry name" value="CONSERVED COMPONENT OF ABC TRANSPORTER FOR NATURAL AMINO ACIDS-RELATED"/>
    <property type="match status" value="1"/>
</dbReference>
<dbReference type="Pfam" id="PF00005">
    <property type="entry name" value="ABC_tran"/>
    <property type="match status" value="1"/>
</dbReference>
<reference evidence="5 6" key="1">
    <citation type="submission" date="2018-06" db="EMBL/GenBank/DDBJ databases">
        <title>Sphaerisporangium craniellae sp. nov., isolated from a marine sponge in the South China Sea.</title>
        <authorList>
            <person name="Li L."/>
        </authorList>
    </citation>
    <scope>NUCLEOTIDE SEQUENCE [LARGE SCALE GENOMIC DNA]</scope>
    <source>
        <strain evidence="5 6">LHW63015</strain>
    </source>
</reference>
<feature type="domain" description="ABC transporter" evidence="4">
    <location>
        <begin position="8"/>
        <end position="256"/>
    </location>
</feature>
<dbReference type="FunFam" id="3.40.50.300:FF:000421">
    <property type="entry name" value="Branched-chain amino acid ABC transporter ATP-binding protein"/>
    <property type="match status" value="1"/>
</dbReference>
<keyword evidence="6" id="KW-1185">Reference proteome</keyword>
<dbReference type="Gene3D" id="3.40.50.300">
    <property type="entry name" value="P-loop containing nucleotide triphosphate hydrolases"/>
    <property type="match status" value="1"/>
</dbReference>
<dbReference type="GO" id="GO:0005886">
    <property type="term" value="C:plasma membrane"/>
    <property type="evidence" value="ECO:0007669"/>
    <property type="project" value="TreeGrafter"/>
</dbReference>
<proteinExistence type="predicted"/>
<organism evidence="5 6">
    <name type="scientific">Spongiactinospora rosea</name>
    <dbReference type="NCBI Taxonomy" id="2248750"/>
    <lineage>
        <taxon>Bacteria</taxon>
        <taxon>Bacillati</taxon>
        <taxon>Actinomycetota</taxon>
        <taxon>Actinomycetes</taxon>
        <taxon>Streptosporangiales</taxon>
        <taxon>Streptosporangiaceae</taxon>
        <taxon>Spongiactinospora</taxon>
    </lineage>
</organism>
<comment type="caution">
    <text evidence="5">The sequence shown here is derived from an EMBL/GenBank/DDBJ whole genome shotgun (WGS) entry which is preliminary data.</text>
</comment>
<dbReference type="OrthoDB" id="4350300at2"/>
<dbReference type="SMART" id="SM00382">
    <property type="entry name" value="AAA"/>
    <property type="match status" value="1"/>
</dbReference>
<dbReference type="InterPro" id="IPR027417">
    <property type="entry name" value="P-loop_NTPase"/>
</dbReference>
<keyword evidence="1" id="KW-0813">Transport</keyword>
<name>A0A366LRH2_9ACTN</name>
<dbReference type="InterPro" id="IPR032823">
    <property type="entry name" value="BCA_ABC_TP_C"/>
</dbReference>
<dbReference type="EMBL" id="QMEY01000020">
    <property type="protein sequence ID" value="RBQ15904.1"/>
    <property type="molecule type" value="Genomic_DNA"/>
</dbReference>
<evidence type="ECO:0000256" key="3">
    <source>
        <dbReference type="ARBA" id="ARBA00022840"/>
    </source>
</evidence>
<accession>A0A366LRH2</accession>
<dbReference type="Proteomes" id="UP000253303">
    <property type="component" value="Unassembled WGS sequence"/>
</dbReference>
<dbReference type="GO" id="GO:0016887">
    <property type="term" value="F:ATP hydrolysis activity"/>
    <property type="evidence" value="ECO:0007669"/>
    <property type="project" value="InterPro"/>
</dbReference>
<dbReference type="InterPro" id="IPR003439">
    <property type="entry name" value="ABC_transporter-like_ATP-bd"/>
</dbReference>
<dbReference type="Pfam" id="PF12399">
    <property type="entry name" value="BCA_ABC_TP_C"/>
    <property type="match status" value="1"/>
</dbReference>
<dbReference type="PANTHER" id="PTHR45772:SF1">
    <property type="entry name" value="ABC TRANSPORTER ATP-BINDING PROTEIN"/>
    <property type="match status" value="1"/>
</dbReference>
<evidence type="ECO:0000313" key="5">
    <source>
        <dbReference type="EMBL" id="RBQ15904.1"/>
    </source>
</evidence>
<keyword evidence="3 5" id="KW-0067">ATP-binding</keyword>
<dbReference type="InterPro" id="IPR003593">
    <property type="entry name" value="AAA+_ATPase"/>
</dbReference>
<evidence type="ECO:0000256" key="2">
    <source>
        <dbReference type="ARBA" id="ARBA00022741"/>
    </source>
</evidence>